<dbReference type="AlphaFoldDB" id="W9RMK6"/>
<dbReference type="InterPro" id="IPR031137">
    <property type="entry name" value="GRF"/>
</dbReference>
<proteinExistence type="inferred from homology"/>
<dbReference type="PANTHER" id="PTHR31602:SF3">
    <property type="entry name" value="GROWTH-REGULATING FACTOR 8"/>
    <property type="match status" value="1"/>
</dbReference>
<dbReference type="GO" id="GO:0006351">
    <property type="term" value="P:DNA-templated transcription"/>
    <property type="evidence" value="ECO:0007669"/>
    <property type="project" value="UniProtKB-UniRule"/>
</dbReference>
<evidence type="ECO:0000259" key="8">
    <source>
        <dbReference type="PROSITE" id="PS51667"/>
    </source>
</evidence>
<accession>W9RMK6</accession>
<feature type="domain" description="QLQ" evidence="7">
    <location>
        <begin position="158"/>
        <end position="193"/>
    </location>
</feature>
<dbReference type="KEGG" id="mnt:21398459"/>
<dbReference type="GO" id="GO:0005524">
    <property type="term" value="F:ATP binding"/>
    <property type="evidence" value="ECO:0007669"/>
    <property type="project" value="UniProtKB-UniRule"/>
</dbReference>
<keyword evidence="5" id="KW-0805">Transcription regulation</keyword>
<dbReference type="GO" id="GO:0099402">
    <property type="term" value="P:plant organ development"/>
    <property type="evidence" value="ECO:0007669"/>
    <property type="project" value="UniProtKB-ARBA"/>
</dbReference>
<keyword evidence="3 4" id="KW-0539">Nucleus</keyword>
<keyword evidence="5" id="KW-0804">Transcription</keyword>
<feature type="short sequence motif" description="Bipartite nuclear localization signal" evidence="4">
    <location>
        <begin position="225"/>
        <end position="235"/>
    </location>
</feature>
<keyword evidence="5" id="KW-0010">Activator</keyword>
<dbReference type="OrthoDB" id="841551at2759"/>
<evidence type="ECO:0000256" key="3">
    <source>
        <dbReference type="ARBA" id="ARBA00023242"/>
    </source>
</evidence>
<evidence type="ECO:0000256" key="2">
    <source>
        <dbReference type="ARBA" id="ARBA00008122"/>
    </source>
</evidence>
<keyword evidence="10" id="KW-1185">Reference proteome</keyword>
<feature type="domain" description="WRC" evidence="8">
    <location>
        <begin position="220"/>
        <end position="264"/>
    </location>
</feature>
<feature type="compositionally biased region" description="Basic residues" evidence="6">
    <location>
        <begin position="250"/>
        <end position="259"/>
    </location>
</feature>
<evidence type="ECO:0000256" key="4">
    <source>
        <dbReference type="PROSITE-ProRule" id="PRU01002"/>
    </source>
</evidence>
<reference evidence="10" key="1">
    <citation type="submission" date="2013-01" db="EMBL/GenBank/DDBJ databases">
        <title>Draft Genome Sequence of a Mulberry Tree, Morus notabilis C.K. Schneid.</title>
        <authorList>
            <person name="He N."/>
            <person name="Zhao S."/>
        </authorList>
    </citation>
    <scope>NUCLEOTIDE SEQUENCE</scope>
</reference>
<organism evidence="9 10">
    <name type="scientific">Morus notabilis</name>
    <dbReference type="NCBI Taxonomy" id="981085"/>
    <lineage>
        <taxon>Eukaryota</taxon>
        <taxon>Viridiplantae</taxon>
        <taxon>Streptophyta</taxon>
        <taxon>Embryophyta</taxon>
        <taxon>Tracheophyta</taxon>
        <taxon>Spermatophyta</taxon>
        <taxon>Magnoliopsida</taxon>
        <taxon>eudicotyledons</taxon>
        <taxon>Gunneridae</taxon>
        <taxon>Pentapetalae</taxon>
        <taxon>rosids</taxon>
        <taxon>fabids</taxon>
        <taxon>Rosales</taxon>
        <taxon>Moraceae</taxon>
        <taxon>Moreae</taxon>
        <taxon>Morus</taxon>
    </lineage>
</organism>
<feature type="region of interest" description="Disordered" evidence="6">
    <location>
        <begin position="406"/>
        <end position="426"/>
    </location>
</feature>
<evidence type="ECO:0000313" key="9">
    <source>
        <dbReference type="EMBL" id="EXB81882.1"/>
    </source>
</evidence>
<dbReference type="Pfam" id="PF08879">
    <property type="entry name" value="WRC"/>
    <property type="match status" value="1"/>
</dbReference>
<dbReference type="PROSITE" id="PS51666">
    <property type="entry name" value="QLQ"/>
    <property type="match status" value="1"/>
</dbReference>
<dbReference type="Pfam" id="PF08880">
    <property type="entry name" value="QLQ"/>
    <property type="match status" value="1"/>
</dbReference>
<name>W9RMK6_9ROSA</name>
<feature type="compositionally biased region" description="Polar residues" evidence="6">
    <location>
        <begin position="406"/>
        <end position="423"/>
    </location>
</feature>
<evidence type="ECO:0000313" key="10">
    <source>
        <dbReference type="Proteomes" id="UP000030645"/>
    </source>
</evidence>
<feature type="short sequence motif" description="Bipartite nuclear localization signal" evidence="4">
    <location>
        <begin position="253"/>
        <end position="260"/>
    </location>
</feature>
<comment type="function">
    <text evidence="5">Transcription activator.</text>
</comment>
<dbReference type="Proteomes" id="UP000030645">
    <property type="component" value="Unassembled WGS sequence"/>
</dbReference>
<gene>
    <name evidence="9" type="ORF">L484_015358</name>
</gene>
<protein>
    <recommendedName>
        <fullName evidence="5">Growth-regulating factor</fullName>
    </recommendedName>
</protein>
<dbReference type="eggNOG" id="ENOG502QVQ2">
    <property type="taxonomic scope" value="Eukaryota"/>
</dbReference>
<dbReference type="SMART" id="SM00951">
    <property type="entry name" value="QLQ"/>
    <property type="match status" value="1"/>
</dbReference>
<sequence length="486" mass="53581">MGTRIGFVASEKGAVEKECDVGLGLRMQTTSNKSSSFSHKKITTTMMDTPHHHHHHHHHHNHDDNNDDDEPTLLSASGGFGEEHGCVGGDACSGPLLSTTTTTNNHHQAHVVASMSDIYDVVGSTDFMPLPCSAETLISHNSSGVMVNANVRGVVVPNFTAAQRQELERQTMIYKYMMASVPVPPQLLIPISKTTPNFPHLHSNTRSKGSLELGVPNTSDPEPWRCRRTDGKKWRCSRNVVPDQKYCERHSHKSRPRSRKPVEQLHSHFFTTTTTTTTNNNNNNNGNNNTTLSYLKSSGLLNQREKHPSLYSSTSHDQTRGLEWFMKGEEANSSNQQGSFFTRPQSERAFDFYNNNNYQSLQSQGLNEQFSSLIDPKLVPGQTRHFIDAWSTNDKVLPYSSLSLSMQGGNNGTTSEDSENSQMGFGVEGDNLKSQIWLNNTISWNGSISTSPQQPQPQPGGPLAEALCLGMAGSARPTTTSSRSSS</sequence>
<comment type="subcellular location">
    <subcellularLocation>
        <location evidence="1 4 5">Nucleus</location>
    </subcellularLocation>
</comment>
<feature type="region of interest" description="Disordered" evidence="6">
    <location>
        <begin position="246"/>
        <end position="265"/>
    </location>
</feature>
<dbReference type="PANTHER" id="PTHR31602">
    <property type="entry name" value="GROWTH-REGULATING FACTOR 5"/>
    <property type="match status" value="1"/>
</dbReference>
<dbReference type="GO" id="GO:0006355">
    <property type="term" value="P:regulation of DNA-templated transcription"/>
    <property type="evidence" value="ECO:0007669"/>
    <property type="project" value="InterPro"/>
</dbReference>
<evidence type="ECO:0000259" key="7">
    <source>
        <dbReference type="PROSITE" id="PS51666"/>
    </source>
</evidence>
<dbReference type="PROSITE" id="PS51667">
    <property type="entry name" value="WRC"/>
    <property type="match status" value="1"/>
</dbReference>
<comment type="domain">
    <text evidence="5">The QLQ domain and WRC domain may be involved in protein-protein interaction and DNA-binding, respectively.</text>
</comment>
<dbReference type="EMBL" id="KE344854">
    <property type="protein sequence ID" value="EXB81882.1"/>
    <property type="molecule type" value="Genomic_DNA"/>
</dbReference>
<evidence type="ECO:0000256" key="6">
    <source>
        <dbReference type="SAM" id="MobiDB-lite"/>
    </source>
</evidence>
<comment type="similarity">
    <text evidence="2 5">Belongs to the GRF family.</text>
</comment>
<feature type="region of interest" description="Disordered" evidence="6">
    <location>
        <begin position="445"/>
        <end position="486"/>
    </location>
</feature>
<dbReference type="GO" id="GO:0005634">
    <property type="term" value="C:nucleus"/>
    <property type="evidence" value="ECO:0007669"/>
    <property type="project" value="UniProtKB-SubCell"/>
</dbReference>
<dbReference type="STRING" id="981085.W9RMK6"/>
<evidence type="ECO:0000256" key="5">
    <source>
        <dbReference type="RuleBase" id="RU367127"/>
    </source>
</evidence>
<feature type="region of interest" description="Disordered" evidence="6">
    <location>
        <begin position="201"/>
        <end position="228"/>
    </location>
</feature>
<feature type="region of interest" description="Disordered" evidence="6">
    <location>
        <begin position="48"/>
        <end position="80"/>
    </location>
</feature>
<evidence type="ECO:0000256" key="1">
    <source>
        <dbReference type="ARBA" id="ARBA00004123"/>
    </source>
</evidence>
<dbReference type="InterPro" id="IPR014978">
    <property type="entry name" value="Gln-Leu-Gln_QLQ"/>
</dbReference>
<dbReference type="InterPro" id="IPR014977">
    <property type="entry name" value="WRC_dom"/>
</dbReference>
<feature type="compositionally biased region" description="Basic residues" evidence="6">
    <location>
        <begin position="51"/>
        <end position="60"/>
    </location>
</feature>